<evidence type="ECO:0000313" key="2">
    <source>
        <dbReference type="EMBL" id="MFD1911945.1"/>
    </source>
</evidence>
<dbReference type="Proteomes" id="UP001597353">
    <property type="component" value="Unassembled WGS sequence"/>
</dbReference>
<proteinExistence type="predicted"/>
<evidence type="ECO:0000313" key="3">
    <source>
        <dbReference type="Proteomes" id="UP001597353"/>
    </source>
</evidence>
<sequence>MILAVRSYWDALRLEDGIPLRSRVDPRGLETVLDHAFLLERIAPGMARFRVAGHHLGDLMGMEMRGMPLSALFLPNARDTVGRLLEGVFANPQVAEIGVQSPGGLRHEVLAGTLLLLPLRDEGGTITRAMGCLVTKGTVGRTPRRLTVTEARTEPLARPTASAEDLPPGLAAPPPPAARAGGFAEEQAPFHTPTPSRRPYLRLVKSDPRD</sequence>
<evidence type="ECO:0000256" key="1">
    <source>
        <dbReference type="SAM" id="MobiDB-lite"/>
    </source>
</evidence>
<reference evidence="3" key="1">
    <citation type="journal article" date="2019" name="Int. J. Syst. Evol. Microbiol.">
        <title>The Global Catalogue of Microorganisms (GCM) 10K type strain sequencing project: providing services to taxonomists for standard genome sequencing and annotation.</title>
        <authorList>
            <consortium name="The Broad Institute Genomics Platform"/>
            <consortium name="The Broad Institute Genome Sequencing Center for Infectious Disease"/>
            <person name="Wu L."/>
            <person name="Ma J."/>
        </authorList>
    </citation>
    <scope>NUCLEOTIDE SEQUENCE [LARGE SCALE GENOMIC DNA]</scope>
    <source>
        <strain evidence="3">CGMCC 4.7242</strain>
    </source>
</reference>
<accession>A0ABW4S3E5</accession>
<dbReference type="Pfam" id="PF07310">
    <property type="entry name" value="PAS_5"/>
    <property type="match status" value="1"/>
</dbReference>
<dbReference type="RefSeq" id="WP_390260262.1">
    <property type="nucleotide sequence ID" value="NZ_JBHUGH010000005.1"/>
</dbReference>
<keyword evidence="3" id="KW-1185">Reference proteome</keyword>
<dbReference type="InterPro" id="IPR009922">
    <property type="entry name" value="DUF1457"/>
</dbReference>
<protein>
    <submittedName>
        <fullName evidence="2">PAS domain-containing protein</fullName>
    </submittedName>
</protein>
<organism evidence="2 3">
    <name type="scientific">Halodurantibacterium flavum</name>
    <dbReference type="NCBI Taxonomy" id="1382802"/>
    <lineage>
        <taxon>Bacteria</taxon>
        <taxon>Pseudomonadati</taxon>
        <taxon>Pseudomonadota</taxon>
        <taxon>Alphaproteobacteria</taxon>
        <taxon>Rhodobacterales</taxon>
        <taxon>Paracoccaceae</taxon>
        <taxon>Halodurantibacterium</taxon>
    </lineage>
</organism>
<name>A0ABW4S3E5_9RHOB</name>
<gene>
    <name evidence="2" type="ORF">ACFSGJ_06920</name>
</gene>
<feature type="region of interest" description="Disordered" evidence="1">
    <location>
        <begin position="148"/>
        <end position="210"/>
    </location>
</feature>
<comment type="caution">
    <text evidence="2">The sequence shown here is derived from an EMBL/GenBank/DDBJ whole genome shotgun (WGS) entry which is preliminary data.</text>
</comment>
<dbReference type="EMBL" id="JBHUGH010000005">
    <property type="protein sequence ID" value="MFD1911945.1"/>
    <property type="molecule type" value="Genomic_DNA"/>
</dbReference>